<organism evidence="2 3">
    <name type="scientific">Phytophthora sojae (strain P6497)</name>
    <name type="common">Soybean stem and root rot agent</name>
    <name type="synonym">Phytophthora megasperma f. sp. glycines</name>
    <dbReference type="NCBI Taxonomy" id="1094619"/>
    <lineage>
        <taxon>Eukaryota</taxon>
        <taxon>Sar</taxon>
        <taxon>Stramenopiles</taxon>
        <taxon>Oomycota</taxon>
        <taxon>Peronosporomycetes</taxon>
        <taxon>Peronosporales</taxon>
        <taxon>Peronosporaceae</taxon>
        <taxon>Phytophthora</taxon>
    </lineage>
</organism>
<dbReference type="RefSeq" id="XP_009520885.1">
    <property type="nucleotide sequence ID" value="XM_009522590.1"/>
</dbReference>
<evidence type="ECO:0000313" key="2">
    <source>
        <dbReference type="EMBL" id="EGZ25597.1"/>
    </source>
</evidence>
<dbReference type="InParanoid" id="G4YWF1"/>
<keyword evidence="3" id="KW-1185">Reference proteome</keyword>
<feature type="region of interest" description="Disordered" evidence="1">
    <location>
        <begin position="1"/>
        <end position="67"/>
    </location>
</feature>
<dbReference type="AlphaFoldDB" id="G4YWF1"/>
<protein>
    <submittedName>
        <fullName evidence="2">Uncharacterized protein</fullName>
    </submittedName>
</protein>
<dbReference type="KEGG" id="psoj:PHYSODRAFT_326589"/>
<reference evidence="2 3" key="1">
    <citation type="journal article" date="2006" name="Science">
        <title>Phytophthora genome sequences uncover evolutionary origins and mechanisms of pathogenesis.</title>
        <authorList>
            <person name="Tyler B.M."/>
            <person name="Tripathy S."/>
            <person name="Zhang X."/>
            <person name="Dehal P."/>
            <person name="Jiang R.H."/>
            <person name="Aerts A."/>
            <person name="Arredondo F.D."/>
            <person name="Baxter L."/>
            <person name="Bensasson D."/>
            <person name="Beynon J.L."/>
            <person name="Chapman J."/>
            <person name="Damasceno C.M."/>
            <person name="Dorrance A.E."/>
            <person name="Dou D."/>
            <person name="Dickerman A.W."/>
            <person name="Dubchak I.L."/>
            <person name="Garbelotto M."/>
            <person name="Gijzen M."/>
            <person name="Gordon S.G."/>
            <person name="Govers F."/>
            <person name="Grunwald N.J."/>
            <person name="Huang W."/>
            <person name="Ivors K.L."/>
            <person name="Jones R.W."/>
            <person name="Kamoun S."/>
            <person name="Krampis K."/>
            <person name="Lamour K.H."/>
            <person name="Lee M.K."/>
            <person name="McDonald W.H."/>
            <person name="Medina M."/>
            <person name="Meijer H.J."/>
            <person name="Nordberg E.K."/>
            <person name="Maclean D.J."/>
            <person name="Ospina-Giraldo M.D."/>
            <person name="Morris P.F."/>
            <person name="Phuntumart V."/>
            <person name="Putnam N.H."/>
            <person name="Rash S."/>
            <person name="Rose J.K."/>
            <person name="Sakihama Y."/>
            <person name="Salamov A.A."/>
            <person name="Savidor A."/>
            <person name="Scheuring C.F."/>
            <person name="Smith B.M."/>
            <person name="Sobral B.W."/>
            <person name="Terry A."/>
            <person name="Torto-Alalibo T.A."/>
            <person name="Win J."/>
            <person name="Xu Z."/>
            <person name="Zhang H."/>
            <person name="Grigoriev I.V."/>
            <person name="Rokhsar D.S."/>
            <person name="Boore J.L."/>
        </authorList>
    </citation>
    <scope>NUCLEOTIDE SEQUENCE [LARGE SCALE GENOMIC DNA]</scope>
    <source>
        <strain evidence="2 3">P6497</strain>
    </source>
</reference>
<feature type="compositionally biased region" description="Low complexity" evidence="1">
    <location>
        <begin position="51"/>
        <end position="61"/>
    </location>
</feature>
<evidence type="ECO:0000313" key="3">
    <source>
        <dbReference type="Proteomes" id="UP000002640"/>
    </source>
</evidence>
<accession>G4YWF1</accession>
<evidence type="ECO:0000256" key="1">
    <source>
        <dbReference type="SAM" id="MobiDB-lite"/>
    </source>
</evidence>
<dbReference type="GeneID" id="20645460"/>
<proteinExistence type="predicted"/>
<dbReference type="EMBL" id="JH159152">
    <property type="protein sequence ID" value="EGZ25597.1"/>
    <property type="molecule type" value="Genomic_DNA"/>
</dbReference>
<sequence length="219" mass="22468">MLAGPDKAGAGSTFAAPVMPDTDVMPDTNDMPEPLAMPDSAIPFMPDKPDSTFPFTAPSSPSKDDIRAASDMPCNDAIPAAPDMPDTVGMLADPDKLGEANPSAIPDMPGAANPSAVPDTLGTDGMLADPQPIRHATIESPEMPGTGDSVCPLPSTSPARTACLRTQIIPRLTITDHARPGLRADPNLDSTLAVRAKPDTDSTLAAVDNIGMGGARAPH</sequence>
<dbReference type="Proteomes" id="UP000002640">
    <property type="component" value="Unassembled WGS sequence"/>
</dbReference>
<gene>
    <name evidence="2" type="ORF">PHYSODRAFT_326589</name>
</gene>
<name>G4YWF1_PHYSP</name>